<dbReference type="Proteomes" id="UP000230167">
    <property type="component" value="Unassembled WGS sequence"/>
</dbReference>
<dbReference type="OrthoDB" id="5951860at2"/>
<proteinExistence type="predicted"/>
<organism evidence="3 4">
    <name type="scientific">Stenotrophomonas maltophilia</name>
    <name type="common">Pseudomonas maltophilia</name>
    <name type="synonym">Xanthomonas maltophilia</name>
    <dbReference type="NCBI Taxonomy" id="40324"/>
    <lineage>
        <taxon>Bacteria</taxon>
        <taxon>Pseudomonadati</taxon>
        <taxon>Pseudomonadota</taxon>
        <taxon>Gammaproteobacteria</taxon>
        <taxon>Lysobacterales</taxon>
        <taxon>Lysobacteraceae</taxon>
        <taxon>Stenotrophomonas</taxon>
        <taxon>Stenotrophomonas maltophilia group</taxon>
    </lineage>
</organism>
<protein>
    <recommendedName>
        <fullName evidence="2">DUF4062 domain-containing protein</fullName>
    </recommendedName>
</protein>
<dbReference type="Pfam" id="PF13271">
    <property type="entry name" value="DUF4062"/>
    <property type="match status" value="1"/>
</dbReference>
<evidence type="ECO:0000313" key="4">
    <source>
        <dbReference type="Proteomes" id="UP000230167"/>
    </source>
</evidence>
<dbReference type="SUPFAM" id="SSF52467">
    <property type="entry name" value="DHS-like NAD/FAD-binding domain"/>
    <property type="match status" value="1"/>
</dbReference>
<evidence type="ECO:0000256" key="1">
    <source>
        <dbReference type="SAM" id="MobiDB-lite"/>
    </source>
</evidence>
<accession>A0A2J0UE38</accession>
<dbReference type="InterPro" id="IPR025139">
    <property type="entry name" value="DUF4062"/>
</dbReference>
<dbReference type="InterPro" id="IPR029035">
    <property type="entry name" value="DHS-like_NAD/FAD-binding_dom"/>
</dbReference>
<gene>
    <name evidence="3" type="ORF">B9Y64_09105</name>
</gene>
<feature type="domain" description="DUF4062" evidence="2">
    <location>
        <begin position="4"/>
        <end position="91"/>
    </location>
</feature>
<evidence type="ECO:0000313" key="3">
    <source>
        <dbReference type="EMBL" id="PJL31718.1"/>
    </source>
</evidence>
<dbReference type="EMBL" id="NEQV01000002">
    <property type="protein sequence ID" value="PJL31718.1"/>
    <property type="molecule type" value="Genomic_DNA"/>
</dbReference>
<dbReference type="Gene3D" id="3.40.50.1220">
    <property type="entry name" value="TPP-binding domain"/>
    <property type="match status" value="1"/>
</dbReference>
<reference evidence="3 4" key="1">
    <citation type="journal article" date="2017" name="Front. Microbiol.">
        <title>Double-Face Meets the Bacterial World: The Opportunistic Pathogen Stenotrophomonas maltophilia.</title>
        <authorList>
            <person name="Lira F."/>
            <person name="Berg G."/>
            <person name="Martinez J.L."/>
        </authorList>
    </citation>
    <scope>NUCLEOTIDE SEQUENCE [LARGE SCALE GENOMIC DNA]</scope>
    <source>
        <strain evidence="3 4">EA1</strain>
    </source>
</reference>
<dbReference type="Pfam" id="PF13289">
    <property type="entry name" value="SIR2_2"/>
    <property type="match status" value="1"/>
</dbReference>
<feature type="region of interest" description="Disordered" evidence="1">
    <location>
        <begin position="162"/>
        <end position="181"/>
    </location>
</feature>
<dbReference type="AlphaFoldDB" id="A0A2J0UE38"/>
<name>A0A2J0UE38_STEMA</name>
<evidence type="ECO:0000259" key="2">
    <source>
        <dbReference type="Pfam" id="PF13271"/>
    </source>
</evidence>
<dbReference type="RefSeq" id="WP_100440407.1">
    <property type="nucleotide sequence ID" value="NZ_CBCPIZ010000030.1"/>
</dbReference>
<sequence>MTLRAFISSTMDDLVNERRLVAKRLKELGIEPVNAEAMPPSGLNSWDRIRGEIDSCQIVILILGDRYGWVPDDGHGAKLGKSVTHLEYDHAKERGKIILPFQKRLRYGHPVDTLRDDFRREVSEWSDGTFRQEFDFADELSELAGAAIIDLLRNTFLKNPPYPHRRPRSIPQPALPTSNRSTNKDVLIAGAGMSIAAGMPPASLLIGLLSHEIWDQPSQSERFNFSDVAEFYALQFGKEQLISRLVEAMDRLGNPQPTTAHKHAVNYFGAIITTNFDNLFEQACEQQGIPYIVMLPGESLPEVGNRLPIYKLIGSLDTPESLRLTQRETAVEVNSDLVMMAKQLTQRNPVTVIGHGLRDGLIPEILSQRPESLEGRMVSPIAAPMEEILLNRFHLKKVEISADDFMEDLIGGQ</sequence>
<comment type="caution">
    <text evidence="3">The sequence shown here is derived from an EMBL/GenBank/DDBJ whole genome shotgun (WGS) entry which is preliminary data.</text>
</comment>